<keyword evidence="2" id="KW-1185">Reference proteome</keyword>
<dbReference type="EMBL" id="KV417627">
    <property type="protein sequence ID" value="KZP13783.1"/>
    <property type="molecule type" value="Genomic_DNA"/>
</dbReference>
<protein>
    <submittedName>
        <fullName evidence="1">Uncharacterized protein</fullName>
    </submittedName>
</protein>
<dbReference type="SUPFAM" id="SSF69065">
    <property type="entry name" value="RNase III domain-like"/>
    <property type="match status" value="1"/>
</dbReference>
<accession>A0A166CLI5</accession>
<name>A0A166CLI5_9AGAM</name>
<sequence>MTVQHYIQEELVHAIEGRCLDINLPTLSPESEWRAQTEAFGLQFVGSRMLHVCVTEILVRIYSDQEVSGPLADMMTVVTSHVTLFHVMKKVGELKEPHYSKAVGAIFLTHLGVYHMEKGFNTLYGWVWNTFMPLITACEEARI</sequence>
<reference evidence="1 2" key="1">
    <citation type="journal article" date="2016" name="Mol. Biol. Evol.">
        <title>Comparative Genomics of Early-Diverging Mushroom-Forming Fungi Provides Insights into the Origins of Lignocellulose Decay Capabilities.</title>
        <authorList>
            <person name="Nagy L.G."/>
            <person name="Riley R."/>
            <person name="Tritt A."/>
            <person name="Adam C."/>
            <person name="Daum C."/>
            <person name="Floudas D."/>
            <person name="Sun H."/>
            <person name="Yadav J.S."/>
            <person name="Pangilinan J."/>
            <person name="Larsson K.H."/>
            <person name="Matsuura K."/>
            <person name="Barry K."/>
            <person name="Labutti K."/>
            <person name="Kuo R."/>
            <person name="Ohm R.A."/>
            <person name="Bhattacharya S.S."/>
            <person name="Shirouzu T."/>
            <person name="Yoshinaga Y."/>
            <person name="Martin F.M."/>
            <person name="Grigoriev I.V."/>
            <person name="Hibbett D.S."/>
        </authorList>
    </citation>
    <scope>NUCLEOTIDE SEQUENCE [LARGE SCALE GENOMIC DNA]</scope>
    <source>
        <strain evidence="1 2">CBS 109695</strain>
    </source>
</reference>
<dbReference type="GO" id="GO:0006396">
    <property type="term" value="P:RNA processing"/>
    <property type="evidence" value="ECO:0007669"/>
    <property type="project" value="InterPro"/>
</dbReference>
<evidence type="ECO:0000313" key="2">
    <source>
        <dbReference type="Proteomes" id="UP000076532"/>
    </source>
</evidence>
<evidence type="ECO:0000313" key="1">
    <source>
        <dbReference type="EMBL" id="KZP13783.1"/>
    </source>
</evidence>
<dbReference type="GO" id="GO:0004525">
    <property type="term" value="F:ribonuclease III activity"/>
    <property type="evidence" value="ECO:0007669"/>
    <property type="project" value="InterPro"/>
</dbReference>
<gene>
    <name evidence="1" type="ORF">FIBSPDRAFT_897086</name>
</gene>
<dbReference type="AlphaFoldDB" id="A0A166CLI5"/>
<dbReference type="Proteomes" id="UP000076532">
    <property type="component" value="Unassembled WGS sequence"/>
</dbReference>
<dbReference type="InterPro" id="IPR036389">
    <property type="entry name" value="RNase_III_sf"/>
</dbReference>
<organism evidence="1 2">
    <name type="scientific">Athelia psychrophila</name>
    <dbReference type="NCBI Taxonomy" id="1759441"/>
    <lineage>
        <taxon>Eukaryota</taxon>
        <taxon>Fungi</taxon>
        <taxon>Dikarya</taxon>
        <taxon>Basidiomycota</taxon>
        <taxon>Agaricomycotina</taxon>
        <taxon>Agaricomycetes</taxon>
        <taxon>Agaricomycetidae</taxon>
        <taxon>Atheliales</taxon>
        <taxon>Atheliaceae</taxon>
        <taxon>Athelia</taxon>
    </lineage>
</organism>
<dbReference type="OrthoDB" id="416741at2759"/>
<proteinExistence type="predicted"/>